<name>L1J1T4_GUITC</name>
<dbReference type="RefSeq" id="XP_005829451.1">
    <property type="nucleotide sequence ID" value="XM_005829394.1"/>
</dbReference>
<reference evidence="2 4" key="1">
    <citation type="journal article" date="2012" name="Nature">
        <title>Algal genomes reveal evolutionary mosaicism and the fate of nucleomorphs.</title>
        <authorList>
            <consortium name="DOE Joint Genome Institute"/>
            <person name="Curtis B.A."/>
            <person name="Tanifuji G."/>
            <person name="Burki F."/>
            <person name="Gruber A."/>
            <person name="Irimia M."/>
            <person name="Maruyama S."/>
            <person name="Arias M.C."/>
            <person name="Ball S.G."/>
            <person name="Gile G.H."/>
            <person name="Hirakawa Y."/>
            <person name="Hopkins J.F."/>
            <person name="Kuo A."/>
            <person name="Rensing S.A."/>
            <person name="Schmutz J."/>
            <person name="Symeonidi A."/>
            <person name="Elias M."/>
            <person name="Eveleigh R.J."/>
            <person name="Herman E.K."/>
            <person name="Klute M.J."/>
            <person name="Nakayama T."/>
            <person name="Obornik M."/>
            <person name="Reyes-Prieto A."/>
            <person name="Armbrust E.V."/>
            <person name="Aves S.J."/>
            <person name="Beiko R.G."/>
            <person name="Coutinho P."/>
            <person name="Dacks J.B."/>
            <person name="Durnford D.G."/>
            <person name="Fast N.M."/>
            <person name="Green B.R."/>
            <person name="Grisdale C.J."/>
            <person name="Hempel F."/>
            <person name="Henrissat B."/>
            <person name="Hoppner M.P."/>
            <person name="Ishida K."/>
            <person name="Kim E."/>
            <person name="Koreny L."/>
            <person name="Kroth P.G."/>
            <person name="Liu Y."/>
            <person name="Malik S.B."/>
            <person name="Maier U.G."/>
            <person name="McRose D."/>
            <person name="Mock T."/>
            <person name="Neilson J.A."/>
            <person name="Onodera N.T."/>
            <person name="Poole A.M."/>
            <person name="Pritham E.J."/>
            <person name="Richards T.A."/>
            <person name="Rocap G."/>
            <person name="Roy S.W."/>
            <person name="Sarai C."/>
            <person name="Schaack S."/>
            <person name="Shirato S."/>
            <person name="Slamovits C.H."/>
            <person name="Spencer D.F."/>
            <person name="Suzuki S."/>
            <person name="Worden A.Z."/>
            <person name="Zauner S."/>
            <person name="Barry K."/>
            <person name="Bell C."/>
            <person name="Bharti A.K."/>
            <person name="Crow J.A."/>
            <person name="Grimwood J."/>
            <person name="Kramer R."/>
            <person name="Lindquist E."/>
            <person name="Lucas S."/>
            <person name="Salamov A."/>
            <person name="McFadden G.I."/>
            <person name="Lane C.E."/>
            <person name="Keeling P.J."/>
            <person name="Gray M.W."/>
            <person name="Grigoriev I.V."/>
            <person name="Archibald J.M."/>
        </authorList>
    </citation>
    <scope>NUCLEOTIDE SEQUENCE</scope>
    <source>
        <strain evidence="2 4">CCMP2712</strain>
    </source>
</reference>
<dbReference type="KEGG" id="gtt:GUITHDRAFT_111444"/>
<feature type="compositionally biased region" description="Polar residues" evidence="1">
    <location>
        <begin position="1"/>
        <end position="23"/>
    </location>
</feature>
<organism evidence="2">
    <name type="scientific">Guillardia theta (strain CCMP2712)</name>
    <name type="common">Cryptophyte</name>
    <dbReference type="NCBI Taxonomy" id="905079"/>
    <lineage>
        <taxon>Eukaryota</taxon>
        <taxon>Cryptophyceae</taxon>
        <taxon>Pyrenomonadales</taxon>
        <taxon>Geminigeraceae</taxon>
        <taxon>Guillardia</taxon>
    </lineage>
</organism>
<dbReference type="PANTHER" id="PTHR47473:SF1">
    <property type="entry name" value="METHYLTRANSFERASE DOMAIN-CONTAINING PROTEIN"/>
    <property type="match status" value="1"/>
</dbReference>
<proteinExistence type="predicted"/>
<dbReference type="SUPFAM" id="SSF53335">
    <property type="entry name" value="S-adenosyl-L-methionine-dependent methyltransferases"/>
    <property type="match status" value="1"/>
</dbReference>
<reference evidence="3" key="3">
    <citation type="submission" date="2016-03" db="UniProtKB">
        <authorList>
            <consortium name="EnsemblProtists"/>
        </authorList>
    </citation>
    <scope>IDENTIFICATION</scope>
</reference>
<dbReference type="Proteomes" id="UP000011087">
    <property type="component" value="Unassembled WGS sequence"/>
</dbReference>
<evidence type="ECO:0000313" key="4">
    <source>
        <dbReference type="Proteomes" id="UP000011087"/>
    </source>
</evidence>
<dbReference type="InterPro" id="IPR029063">
    <property type="entry name" value="SAM-dependent_MTases_sf"/>
</dbReference>
<gene>
    <name evidence="2" type="ORF">GUITHDRAFT_111444</name>
</gene>
<keyword evidence="4" id="KW-1185">Reference proteome</keyword>
<accession>L1J1T4</accession>
<dbReference type="OrthoDB" id="10253390at2759"/>
<dbReference type="PANTHER" id="PTHR47473">
    <property type="entry name" value="BTA1P"/>
    <property type="match status" value="1"/>
</dbReference>
<feature type="region of interest" description="Disordered" evidence="1">
    <location>
        <begin position="1"/>
        <end position="55"/>
    </location>
</feature>
<dbReference type="EMBL" id="JH993016">
    <property type="protein sequence ID" value="EKX42471.1"/>
    <property type="molecule type" value="Genomic_DNA"/>
</dbReference>
<feature type="compositionally biased region" description="Basic and acidic residues" evidence="1">
    <location>
        <begin position="28"/>
        <end position="43"/>
    </location>
</feature>
<reference evidence="4" key="2">
    <citation type="submission" date="2012-11" db="EMBL/GenBank/DDBJ databases">
        <authorList>
            <person name="Kuo A."/>
            <person name="Curtis B.A."/>
            <person name="Tanifuji G."/>
            <person name="Burki F."/>
            <person name="Gruber A."/>
            <person name="Irimia M."/>
            <person name="Maruyama S."/>
            <person name="Arias M.C."/>
            <person name="Ball S.G."/>
            <person name="Gile G.H."/>
            <person name="Hirakawa Y."/>
            <person name="Hopkins J.F."/>
            <person name="Rensing S.A."/>
            <person name="Schmutz J."/>
            <person name="Symeonidi A."/>
            <person name="Elias M."/>
            <person name="Eveleigh R.J."/>
            <person name="Herman E.K."/>
            <person name="Klute M.J."/>
            <person name="Nakayama T."/>
            <person name="Obornik M."/>
            <person name="Reyes-Prieto A."/>
            <person name="Armbrust E.V."/>
            <person name="Aves S.J."/>
            <person name="Beiko R.G."/>
            <person name="Coutinho P."/>
            <person name="Dacks J.B."/>
            <person name="Durnford D.G."/>
            <person name="Fast N.M."/>
            <person name="Green B.R."/>
            <person name="Grisdale C."/>
            <person name="Hempe F."/>
            <person name="Henrissat B."/>
            <person name="Hoppner M.P."/>
            <person name="Ishida K.-I."/>
            <person name="Kim E."/>
            <person name="Koreny L."/>
            <person name="Kroth P.G."/>
            <person name="Liu Y."/>
            <person name="Malik S.-B."/>
            <person name="Maier U.G."/>
            <person name="McRose D."/>
            <person name="Mock T."/>
            <person name="Neilson J.A."/>
            <person name="Onodera N.T."/>
            <person name="Poole A.M."/>
            <person name="Pritham E.J."/>
            <person name="Richards T.A."/>
            <person name="Rocap G."/>
            <person name="Roy S.W."/>
            <person name="Sarai C."/>
            <person name="Schaack S."/>
            <person name="Shirato S."/>
            <person name="Slamovits C.H."/>
            <person name="Spencer D.F."/>
            <person name="Suzuki S."/>
            <person name="Worden A.Z."/>
            <person name="Zauner S."/>
            <person name="Barry K."/>
            <person name="Bell C."/>
            <person name="Bharti A.K."/>
            <person name="Crow J.A."/>
            <person name="Grimwood J."/>
            <person name="Kramer R."/>
            <person name="Lindquist E."/>
            <person name="Lucas S."/>
            <person name="Salamov A."/>
            <person name="McFadden G.I."/>
            <person name="Lane C.E."/>
            <person name="Keeling P.J."/>
            <person name="Gray M.W."/>
            <person name="Grigoriev I.V."/>
            <person name="Archibald J.M."/>
        </authorList>
    </citation>
    <scope>NUCLEOTIDE SEQUENCE</scope>
    <source>
        <strain evidence="4">CCMP2712</strain>
    </source>
</reference>
<protein>
    <recommendedName>
        <fullName evidence="5">Methyltransferase domain-containing protein</fullName>
    </recommendedName>
</protein>
<dbReference type="eggNOG" id="ENOG502QQCH">
    <property type="taxonomic scope" value="Eukaryota"/>
</dbReference>
<dbReference type="Gene3D" id="3.40.50.150">
    <property type="entry name" value="Vaccinia Virus protein VP39"/>
    <property type="match status" value="1"/>
</dbReference>
<dbReference type="HOGENOM" id="CLU_074480_0_0_1"/>
<evidence type="ECO:0000313" key="2">
    <source>
        <dbReference type="EMBL" id="EKX42471.1"/>
    </source>
</evidence>
<evidence type="ECO:0008006" key="5">
    <source>
        <dbReference type="Google" id="ProtNLM"/>
    </source>
</evidence>
<sequence length="324" mass="36127">MTASDTPSGDILTETSNGSSVENTTEDESVKQTDGDRKRKMDETEISGGNHVDDCVSPSKMQKSQFVCLPFSEFNVQNNFSEDMQVLKSMWFSKISGSAHQDILESFYSPQAKLYDGYRSRMLHARPPMMKNLSIVWVDLGGGTGSSVEYMSNALDEGWFSSVVVLDLCPSLHKIAEERAKKWPGIVKAVLGDACNQNEEGLPPAGSCDLVTFSYSLVMIPDWKGAIANALRLLRPGGRLCVCDFTVLPQKGQWTVTQEMWKRIFARDHVHLSDEHLKYLKSVTEPEKEDCGFGSFPYVPLLKAGWYWYVGKKPEDADVNPTGQ</sequence>
<dbReference type="EnsemblProtists" id="EKX42471">
    <property type="protein sequence ID" value="EKX42471"/>
    <property type="gene ID" value="GUITHDRAFT_111444"/>
</dbReference>
<dbReference type="OMA" id="DICELVC"/>
<dbReference type="AlphaFoldDB" id="L1J1T4"/>
<dbReference type="GeneID" id="17299242"/>
<dbReference type="Pfam" id="PF13489">
    <property type="entry name" value="Methyltransf_23"/>
    <property type="match status" value="1"/>
</dbReference>
<dbReference type="CDD" id="cd02440">
    <property type="entry name" value="AdoMet_MTases"/>
    <property type="match status" value="1"/>
</dbReference>
<evidence type="ECO:0000313" key="3">
    <source>
        <dbReference type="EnsemblProtists" id="EKX42471"/>
    </source>
</evidence>
<dbReference type="PaxDb" id="55529-EKX42471"/>
<evidence type="ECO:0000256" key="1">
    <source>
        <dbReference type="SAM" id="MobiDB-lite"/>
    </source>
</evidence>